<comment type="caution">
    <text evidence="1">The sequence shown here is derived from an EMBL/GenBank/DDBJ whole genome shotgun (WGS) entry which is preliminary data.</text>
</comment>
<name>A0ACA9JW71_9GLOM</name>
<gene>
    <name evidence="1" type="ORF">DHETER_LOCUS155</name>
</gene>
<evidence type="ECO:0000313" key="1">
    <source>
        <dbReference type="EMBL" id="CAG8439475.1"/>
    </source>
</evidence>
<keyword evidence="2" id="KW-1185">Reference proteome</keyword>
<sequence>MTDHVIVNKIKSLYKESELLNYNENTSDFTQKQDYSSASSEMAV</sequence>
<reference evidence="1" key="1">
    <citation type="submission" date="2021-06" db="EMBL/GenBank/DDBJ databases">
        <authorList>
            <person name="Kallberg Y."/>
            <person name="Tangrot J."/>
            <person name="Rosling A."/>
        </authorList>
    </citation>
    <scope>NUCLEOTIDE SEQUENCE</scope>
    <source>
        <strain evidence="1">IL203A</strain>
    </source>
</reference>
<proteinExistence type="predicted"/>
<protein>
    <submittedName>
        <fullName evidence="1">3943_t:CDS:1</fullName>
    </submittedName>
</protein>
<dbReference type="EMBL" id="CAJVPU010000061">
    <property type="protein sequence ID" value="CAG8439475.1"/>
    <property type="molecule type" value="Genomic_DNA"/>
</dbReference>
<accession>A0ACA9JW71</accession>
<feature type="non-terminal residue" evidence="1">
    <location>
        <position position="44"/>
    </location>
</feature>
<dbReference type="Proteomes" id="UP000789702">
    <property type="component" value="Unassembled WGS sequence"/>
</dbReference>
<organism evidence="1 2">
    <name type="scientific">Dentiscutata heterogama</name>
    <dbReference type="NCBI Taxonomy" id="1316150"/>
    <lineage>
        <taxon>Eukaryota</taxon>
        <taxon>Fungi</taxon>
        <taxon>Fungi incertae sedis</taxon>
        <taxon>Mucoromycota</taxon>
        <taxon>Glomeromycotina</taxon>
        <taxon>Glomeromycetes</taxon>
        <taxon>Diversisporales</taxon>
        <taxon>Gigasporaceae</taxon>
        <taxon>Dentiscutata</taxon>
    </lineage>
</organism>
<evidence type="ECO:0000313" key="2">
    <source>
        <dbReference type="Proteomes" id="UP000789702"/>
    </source>
</evidence>